<name>A0A6I2ULN6_9FIRM</name>
<gene>
    <name evidence="7" type="primary">nanE</name>
    <name evidence="8" type="ORF">FYJ84_13055</name>
</gene>
<accession>A0A6I2ULN6</accession>
<keyword evidence="6 7" id="KW-0119">Carbohydrate metabolism</keyword>
<dbReference type="HAMAP" id="MF_01235">
    <property type="entry name" value="ManNAc6P_epimer"/>
    <property type="match status" value="1"/>
</dbReference>
<evidence type="ECO:0000313" key="8">
    <source>
        <dbReference type="EMBL" id="MSU09902.1"/>
    </source>
</evidence>
<proteinExistence type="inferred from homology"/>
<dbReference type="InterPro" id="IPR007260">
    <property type="entry name" value="NanE"/>
</dbReference>
<evidence type="ECO:0000256" key="3">
    <source>
        <dbReference type="ARBA" id="ARBA00005081"/>
    </source>
</evidence>
<comment type="catalytic activity">
    <reaction evidence="1 7">
        <text>an N-acyl-D-glucosamine 6-phosphate = an N-acyl-D-mannosamine 6-phosphate</text>
        <dbReference type="Rhea" id="RHEA:23932"/>
        <dbReference type="ChEBI" id="CHEBI:57599"/>
        <dbReference type="ChEBI" id="CHEBI:57666"/>
        <dbReference type="EC" id="5.1.3.9"/>
    </reaction>
</comment>
<comment type="similarity">
    <text evidence="4 7">Belongs to the NanE family.</text>
</comment>
<dbReference type="GO" id="GO:0047465">
    <property type="term" value="F:N-acylglucosamine-6-phosphate 2-epimerase activity"/>
    <property type="evidence" value="ECO:0007669"/>
    <property type="project" value="UniProtKB-EC"/>
</dbReference>
<dbReference type="PANTHER" id="PTHR36204:SF1">
    <property type="entry name" value="N-ACETYLMANNOSAMINE-6-PHOSPHATE 2-EPIMERASE-RELATED"/>
    <property type="match status" value="1"/>
</dbReference>
<evidence type="ECO:0000256" key="5">
    <source>
        <dbReference type="ARBA" id="ARBA00023235"/>
    </source>
</evidence>
<comment type="pathway">
    <text evidence="3 7">Amino-sugar metabolism; N-acetylneuraminate degradation; D-fructose 6-phosphate from N-acetylneuraminate: step 3/5.</text>
</comment>
<dbReference type="GO" id="GO:0005975">
    <property type="term" value="P:carbohydrate metabolic process"/>
    <property type="evidence" value="ECO:0007669"/>
    <property type="project" value="UniProtKB-UniRule"/>
</dbReference>
<dbReference type="NCBIfam" id="NF002231">
    <property type="entry name" value="PRK01130.1"/>
    <property type="match status" value="1"/>
</dbReference>
<keyword evidence="9" id="KW-1185">Reference proteome</keyword>
<dbReference type="GO" id="GO:0019262">
    <property type="term" value="P:N-acetylneuraminate catabolic process"/>
    <property type="evidence" value="ECO:0007669"/>
    <property type="project" value="UniProtKB-UniRule"/>
</dbReference>
<dbReference type="CDD" id="cd04729">
    <property type="entry name" value="NanE"/>
    <property type="match status" value="1"/>
</dbReference>
<dbReference type="SUPFAM" id="SSF51366">
    <property type="entry name" value="Ribulose-phoshate binding barrel"/>
    <property type="match status" value="1"/>
</dbReference>
<comment type="function">
    <text evidence="2 7">Converts N-acetylmannosamine-6-phosphate (ManNAc-6-P) to N-acetylglucosamine-6-phosphate (GlcNAc-6-P).</text>
</comment>
<dbReference type="InterPro" id="IPR013785">
    <property type="entry name" value="Aldolase_TIM"/>
</dbReference>
<dbReference type="Proteomes" id="UP000433181">
    <property type="component" value="Unassembled WGS sequence"/>
</dbReference>
<evidence type="ECO:0000256" key="2">
    <source>
        <dbReference type="ARBA" id="ARBA00002147"/>
    </source>
</evidence>
<sequence>MRETDSKEAKESVAARVAALKGKLIVSCQALPHEPLHSSFIMGRMAVAAQEGGASGIRANTVEDIREIQQNVNLPIIGIIKRDYEGAEVYITPTMQEIDELMAVKPEIIALDATINSRPGGITLDELFKAAKSKYPEQLFMADCSTVAEAVHADELGFDFIGSTMVGYTPQSKGDKIEADDFAILREIIAKVKHPVIAEGNVDTPAKLKRVIELGAYCAVVGSIITRPQVITRRFAEVLE</sequence>
<keyword evidence="5 7" id="KW-0413">Isomerase</keyword>
<organism evidence="8 9">
    <name type="scientific">Anaerovibrio slackiae</name>
    <dbReference type="NCBI Taxonomy" id="2652309"/>
    <lineage>
        <taxon>Bacteria</taxon>
        <taxon>Bacillati</taxon>
        <taxon>Bacillota</taxon>
        <taxon>Negativicutes</taxon>
        <taxon>Selenomonadales</taxon>
        <taxon>Selenomonadaceae</taxon>
        <taxon>Anaerovibrio</taxon>
    </lineage>
</organism>
<evidence type="ECO:0000313" key="9">
    <source>
        <dbReference type="Proteomes" id="UP000433181"/>
    </source>
</evidence>
<dbReference type="AlphaFoldDB" id="A0A6I2ULN6"/>
<dbReference type="FunFam" id="3.20.20.70:FF:000035">
    <property type="entry name" value="Putative N-acetylmannosamine-6-phosphate 2-epimerase"/>
    <property type="match status" value="1"/>
</dbReference>
<dbReference type="GO" id="GO:0006053">
    <property type="term" value="P:N-acetylmannosamine catabolic process"/>
    <property type="evidence" value="ECO:0007669"/>
    <property type="project" value="TreeGrafter"/>
</dbReference>
<evidence type="ECO:0000256" key="6">
    <source>
        <dbReference type="ARBA" id="ARBA00023277"/>
    </source>
</evidence>
<dbReference type="PANTHER" id="PTHR36204">
    <property type="entry name" value="N-ACETYLMANNOSAMINE-6-PHOSPHATE 2-EPIMERASE-RELATED"/>
    <property type="match status" value="1"/>
</dbReference>
<evidence type="ECO:0000256" key="1">
    <source>
        <dbReference type="ARBA" id="ARBA00000056"/>
    </source>
</evidence>
<dbReference type="GO" id="GO:0005829">
    <property type="term" value="C:cytosol"/>
    <property type="evidence" value="ECO:0007669"/>
    <property type="project" value="TreeGrafter"/>
</dbReference>
<evidence type="ECO:0000256" key="7">
    <source>
        <dbReference type="HAMAP-Rule" id="MF_01235"/>
    </source>
</evidence>
<protein>
    <recommendedName>
        <fullName evidence="7">Putative N-acetylmannosamine-6-phosphate 2-epimerase</fullName>
        <ecNumber evidence="7">5.1.3.9</ecNumber>
    </recommendedName>
    <alternativeName>
        <fullName evidence="7">ManNAc-6-P epimerase</fullName>
    </alternativeName>
</protein>
<dbReference type="Gene3D" id="3.20.20.70">
    <property type="entry name" value="Aldolase class I"/>
    <property type="match status" value="1"/>
</dbReference>
<dbReference type="UniPathway" id="UPA00629">
    <property type="reaction ID" value="UER00682"/>
</dbReference>
<dbReference type="InterPro" id="IPR011060">
    <property type="entry name" value="RibuloseP-bd_barrel"/>
</dbReference>
<dbReference type="EMBL" id="VUNR01000039">
    <property type="protein sequence ID" value="MSU09902.1"/>
    <property type="molecule type" value="Genomic_DNA"/>
</dbReference>
<dbReference type="EC" id="5.1.3.9" evidence="7"/>
<reference evidence="8 9" key="1">
    <citation type="submission" date="2019-08" db="EMBL/GenBank/DDBJ databases">
        <title>In-depth cultivation of the pig gut microbiome towards novel bacterial diversity and tailored functional studies.</title>
        <authorList>
            <person name="Wylensek D."/>
            <person name="Hitch T.C.A."/>
            <person name="Clavel T."/>
        </authorList>
    </citation>
    <scope>NUCLEOTIDE SEQUENCE [LARGE SCALE GENOMIC DNA]</scope>
    <source>
        <strain evidence="8 9">WCA-693-APC-5D-A</strain>
    </source>
</reference>
<comment type="caution">
    <text evidence="8">The sequence shown here is derived from an EMBL/GenBank/DDBJ whole genome shotgun (WGS) entry which is preliminary data.</text>
</comment>
<dbReference type="Pfam" id="PF04131">
    <property type="entry name" value="NanE"/>
    <property type="match status" value="1"/>
</dbReference>
<evidence type="ECO:0000256" key="4">
    <source>
        <dbReference type="ARBA" id="ARBA00007439"/>
    </source>
</evidence>